<proteinExistence type="predicted"/>
<accession>A0A0B0EK01</accession>
<dbReference type="AlphaFoldDB" id="A0A0B0EK01"/>
<sequence length="205" mass="21898">MLSELTIKEFLEKIASDSPAPGGGSVAALSAALAASLTQMVANLTIGKKGFGDVECEMKAVAQDALRLKSDLIQSIDSDSNAYNDVITAIKLPGNSEAEKRHREEEIQRGLKHAAMVPLAVAEYAIRVMELAGKTVAKGNKSAITDGAVGIMMARTAVLSALYNIKINLKTIKDKTFVNKISKQAKDLEAKALSREKELLSNIDL</sequence>
<evidence type="ECO:0000259" key="1">
    <source>
        <dbReference type="Pfam" id="PF04961"/>
    </source>
</evidence>
<dbReference type="EC" id="3.5.4.9" evidence="2"/>
<dbReference type="GO" id="GO:0004477">
    <property type="term" value="F:methenyltetrahydrofolate cyclohydrolase activity"/>
    <property type="evidence" value="ECO:0007669"/>
    <property type="project" value="UniProtKB-EC"/>
</dbReference>
<dbReference type="InterPro" id="IPR007044">
    <property type="entry name" value="Cyclodeamin/CycHdrlase"/>
</dbReference>
<feature type="domain" description="Cyclodeaminase/cyclohydrolase" evidence="1">
    <location>
        <begin position="6"/>
        <end position="186"/>
    </location>
</feature>
<dbReference type="Proteomes" id="UP000030652">
    <property type="component" value="Unassembled WGS sequence"/>
</dbReference>
<name>A0A0B0EK01_9BACT</name>
<dbReference type="EMBL" id="JRYO01000085">
    <property type="protein sequence ID" value="KHE92899.1"/>
    <property type="molecule type" value="Genomic_DNA"/>
</dbReference>
<evidence type="ECO:0000313" key="3">
    <source>
        <dbReference type="Proteomes" id="UP000030652"/>
    </source>
</evidence>
<dbReference type="eggNOG" id="COG3404">
    <property type="taxonomic scope" value="Bacteria"/>
</dbReference>
<keyword evidence="2" id="KW-0378">Hydrolase</keyword>
<dbReference type="SUPFAM" id="SSF101262">
    <property type="entry name" value="Methenyltetrahydrofolate cyclohydrolase-like"/>
    <property type="match status" value="1"/>
</dbReference>
<dbReference type="PATRIC" id="fig|237368.3.peg.1405"/>
<dbReference type="Pfam" id="PF04961">
    <property type="entry name" value="FTCD_C"/>
    <property type="match status" value="1"/>
</dbReference>
<organism evidence="2 3">
    <name type="scientific">Candidatus Scalindua brodae</name>
    <dbReference type="NCBI Taxonomy" id="237368"/>
    <lineage>
        <taxon>Bacteria</taxon>
        <taxon>Pseudomonadati</taxon>
        <taxon>Planctomycetota</taxon>
        <taxon>Candidatus Brocadiia</taxon>
        <taxon>Candidatus Brocadiales</taxon>
        <taxon>Candidatus Scalinduaceae</taxon>
        <taxon>Candidatus Scalindua</taxon>
    </lineage>
</organism>
<gene>
    <name evidence="2" type="primary">fchA</name>
    <name evidence="2" type="ORF">SCABRO_01288</name>
</gene>
<dbReference type="InterPro" id="IPR036178">
    <property type="entry name" value="Formintransfe-cycloase-like_sf"/>
</dbReference>
<protein>
    <submittedName>
        <fullName evidence="2">Methenyltetrahydrofolate cyclohydrolase</fullName>
        <ecNumber evidence="2">3.5.4.9</ecNumber>
    </submittedName>
</protein>
<evidence type="ECO:0000313" key="2">
    <source>
        <dbReference type="EMBL" id="KHE92899.1"/>
    </source>
</evidence>
<dbReference type="Gene3D" id="1.20.120.680">
    <property type="entry name" value="Formiminotetrahydrofolate cyclodeaminase monomer, up-and-down helical bundle"/>
    <property type="match status" value="1"/>
</dbReference>
<reference evidence="2 3" key="1">
    <citation type="submission" date="2014-10" db="EMBL/GenBank/DDBJ databases">
        <title>Draft genome of anammox bacterium scalindua brodae, obtained using differential coverage binning of sequence data from two enrichment reactors.</title>
        <authorList>
            <person name="Speth D.R."/>
            <person name="Russ L."/>
            <person name="Kartal B."/>
            <person name="Op den Camp H.J."/>
            <person name="Dutilh B.E."/>
            <person name="Jetten M.S."/>
        </authorList>
    </citation>
    <scope>NUCLEOTIDE SEQUENCE [LARGE SCALE GENOMIC DNA]</scope>
    <source>
        <strain evidence="2">RU1</strain>
    </source>
</reference>
<comment type="caution">
    <text evidence="2">The sequence shown here is derived from an EMBL/GenBank/DDBJ whole genome shotgun (WGS) entry which is preliminary data.</text>
</comment>